<keyword evidence="1 2" id="KW-0732">Signal</keyword>
<reference evidence="4 5" key="1">
    <citation type="journal article" date="2006" name="Int. J. Syst. Evol. Microbiol.">
        <title>Chryseobacterium piscium sp. nov., isolated from fish of the South Atlantic Ocean off South Africa.</title>
        <authorList>
            <person name="de Beer H."/>
            <person name="Hugo C.J."/>
            <person name="Jooste P.J."/>
            <person name="Vancanneyt M."/>
            <person name="Coenye T."/>
            <person name="Vandamme P."/>
        </authorList>
    </citation>
    <scope>NUCLEOTIDE SEQUENCE [LARGE SCALE GENOMIC DNA]</scope>
    <source>
        <strain evidence="4 5">CCUG 51923</strain>
    </source>
</reference>
<dbReference type="Proteomes" id="UP000256512">
    <property type="component" value="Unassembled WGS sequence"/>
</dbReference>
<feature type="signal peptide" evidence="2">
    <location>
        <begin position="1"/>
        <end position="19"/>
    </location>
</feature>
<protein>
    <recommendedName>
        <fullName evidence="3">Secretion system C-terminal sorting domain-containing protein</fullName>
    </recommendedName>
</protein>
<feature type="domain" description="Secretion system C-terminal sorting" evidence="3">
    <location>
        <begin position="195"/>
        <end position="264"/>
    </location>
</feature>
<dbReference type="GO" id="GO:0005975">
    <property type="term" value="P:carbohydrate metabolic process"/>
    <property type="evidence" value="ECO:0007669"/>
    <property type="project" value="UniProtKB-ARBA"/>
</dbReference>
<dbReference type="InterPro" id="IPR013320">
    <property type="entry name" value="ConA-like_dom_sf"/>
</dbReference>
<feature type="chain" id="PRO_5017678555" description="Secretion system C-terminal sorting domain-containing protein" evidence="2">
    <location>
        <begin position="20"/>
        <end position="266"/>
    </location>
</feature>
<evidence type="ECO:0000313" key="4">
    <source>
        <dbReference type="EMBL" id="REC54668.1"/>
    </source>
</evidence>
<dbReference type="InterPro" id="IPR026444">
    <property type="entry name" value="Secre_tail"/>
</dbReference>
<dbReference type="GO" id="GO:0004553">
    <property type="term" value="F:hydrolase activity, hydrolyzing O-glycosyl compounds"/>
    <property type="evidence" value="ECO:0007669"/>
    <property type="project" value="UniProtKB-ARBA"/>
</dbReference>
<name>A0A3D9BMB9_9FLAO</name>
<dbReference type="Pfam" id="PF18962">
    <property type="entry name" value="Por_Secre_tail"/>
    <property type="match status" value="1"/>
</dbReference>
<dbReference type="EMBL" id="QNVS01000021">
    <property type="protein sequence ID" value="REC54668.1"/>
    <property type="molecule type" value="Genomic_DNA"/>
</dbReference>
<organism evidence="4 5">
    <name type="scientific">Chryseobacterium piscium</name>
    <dbReference type="NCBI Taxonomy" id="333702"/>
    <lineage>
        <taxon>Bacteria</taxon>
        <taxon>Pseudomonadati</taxon>
        <taxon>Bacteroidota</taxon>
        <taxon>Flavobacteriia</taxon>
        <taxon>Flavobacteriales</taxon>
        <taxon>Weeksellaceae</taxon>
        <taxon>Chryseobacterium group</taxon>
        <taxon>Chryseobacterium</taxon>
    </lineage>
</organism>
<dbReference type="Gene3D" id="2.60.120.200">
    <property type="match status" value="1"/>
</dbReference>
<sequence length="266" mass="29484">MKKLFIPFVLLGMSINAQVATFPWTETFETSSSTAAAWTKIYESGTQEWNNVATAYYGYTTGAYQGNLMAEFDIDSFDGDATKYVSPVLNLSSVSSPTLEFYYRNKDWDGDQNELKVYYRTSTTGAWTLITTFNSSISNWTNSGALTLPSPSATYQIALEGVAWYGCSINVDDVLVKSGTLSTSESDKQKTALKVYPNPASDFVNIKSEKRISEVSVFDLAGKQVNYIKEDNTEVKISLQRLPAGTYIIQTKTSDGILSSQKFIKK</sequence>
<evidence type="ECO:0000256" key="1">
    <source>
        <dbReference type="ARBA" id="ARBA00022729"/>
    </source>
</evidence>
<comment type="caution">
    <text evidence="4">The sequence shown here is derived from an EMBL/GenBank/DDBJ whole genome shotgun (WGS) entry which is preliminary data.</text>
</comment>
<dbReference type="NCBIfam" id="TIGR04183">
    <property type="entry name" value="Por_Secre_tail"/>
    <property type="match status" value="1"/>
</dbReference>
<accession>A0A3D9BMB9</accession>
<dbReference type="RefSeq" id="WP_115949983.1">
    <property type="nucleotide sequence ID" value="NZ_QNVS01000021.1"/>
</dbReference>
<dbReference type="SUPFAM" id="SSF49899">
    <property type="entry name" value="Concanavalin A-like lectins/glucanases"/>
    <property type="match status" value="1"/>
</dbReference>
<dbReference type="AlphaFoldDB" id="A0A3D9BMB9"/>
<evidence type="ECO:0000313" key="5">
    <source>
        <dbReference type="Proteomes" id="UP000256512"/>
    </source>
</evidence>
<evidence type="ECO:0000259" key="3">
    <source>
        <dbReference type="Pfam" id="PF18962"/>
    </source>
</evidence>
<keyword evidence="5" id="KW-1185">Reference proteome</keyword>
<proteinExistence type="predicted"/>
<evidence type="ECO:0000256" key="2">
    <source>
        <dbReference type="SAM" id="SignalP"/>
    </source>
</evidence>
<gene>
    <name evidence="4" type="ORF">DRF62_08810</name>
</gene>